<gene>
    <name evidence="1" type="ORF">GALL_509170</name>
</gene>
<accession>A0A1J5PV93</accession>
<proteinExistence type="predicted"/>
<sequence length="189" mass="21120">MLLKMAASMVGRGRWQFAIRSLQESPAPAAASEISSSARSARPRRQRTCCARNMKPYGAARCPLRILKLLIARKCKRKGRPRFVSQAAAFAALRFHLEYCRFLRLTVCSRNFTICRPCRVADISADGCRAGSPKIHSRMRPTSRTCSQEGTRYFRFPACVRTRISSRPKPALPRRTPGPGSCCGYATCC</sequence>
<name>A0A1J5PV93_9ZZZZ</name>
<evidence type="ECO:0000313" key="1">
    <source>
        <dbReference type="EMBL" id="OIQ67501.1"/>
    </source>
</evidence>
<reference evidence="1" key="1">
    <citation type="submission" date="2016-10" db="EMBL/GenBank/DDBJ databases">
        <title>Sequence of Gallionella enrichment culture.</title>
        <authorList>
            <person name="Poehlein A."/>
            <person name="Muehling M."/>
            <person name="Daniel R."/>
        </authorList>
    </citation>
    <scope>NUCLEOTIDE SEQUENCE</scope>
</reference>
<dbReference type="AlphaFoldDB" id="A0A1J5PV93"/>
<dbReference type="EMBL" id="MLJW01005886">
    <property type="protein sequence ID" value="OIQ67501.1"/>
    <property type="molecule type" value="Genomic_DNA"/>
</dbReference>
<comment type="caution">
    <text evidence="1">The sequence shown here is derived from an EMBL/GenBank/DDBJ whole genome shotgun (WGS) entry which is preliminary data.</text>
</comment>
<protein>
    <submittedName>
        <fullName evidence="1">Uncharacterized protein</fullName>
    </submittedName>
</protein>
<organism evidence="1">
    <name type="scientific">mine drainage metagenome</name>
    <dbReference type="NCBI Taxonomy" id="410659"/>
    <lineage>
        <taxon>unclassified sequences</taxon>
        <taxon>metagenomes</taxon>
        <taxon>ecological metagenomes</taxon>
    </lineage>
</organism>